<gene>
    <name evidence="2" type="ORF">HDA44_005972</name>
</gene>
<keyword evidence="1" id="KW-0812">Transmembrane</keyword>
<reference evidence="2 3" key="1">
    <citation type="submission" date="2020-08" db="EMBL/GenBank/DDBJ databases">
        <title>Sequencing the genomes of 1000 actinobacteria strains.</title>
        <authorList>
            <person name="Klenk H.-P."/>
        </authorList>
    </citation>
    <scope>NUCLEOTIDE SEQUENCE [LARGE SCALE GENOMIC DNA]</scope>
    <source>
        <strain evidence="2 3">DSM 17294</strain>
    </source>
</reference>
<dbReference type="Proteomes" id="UP000558997">
    <property type="component" value="Unassembled WGS sequence"/>
</dbReference>
<keyword evidence="3" id="KW-1185">Reference proteome</keyword>
<dbReference type="EMBL" id="JACHNF010000001">
    <property type="protein sequence ID" value="MBB5982631.1"/>
    <property type="molecule type" value="Genomic_DNA"/>
</dbReference>
<keyword evidence="1" id="KW-0472">Membrane</keyword>
<feature type="transmembrane region" description="Helical" evidence="1">
    <location>
        <begin position="41"/>
        <end position="61"/>
    </location>
</feature>
<organism evidence="2 3">
    <name type="scientific">Kribbella solani</name>
    <dbReference type="NCBI Taxonomy" id="236067"/>
    <lineage>
        <taxon>Bacteria</taxon>
        <taxon>Bacillati</taxon>
        <taxon>Actinomycetota</taxon>
        <taxon>Actinomycetes</taxon>
        <taxon>Propionibacteriales</taxon>
        <taxon>Kribbellaceae</taxon>
        <taxon>Kribbella</taxon>
    </lineage>
</organism>
<sequence>MDDTREVSAELHRLADGEPLEPFDTAQLVAKGRRGRRRRKLFGAGGAVAGVAVIALGAALVPNLTSADRQPSVAGQDSSMFEAVPGVPSGEAGVNQTISKAEAERRCALRNPEQKLPLMGKTFRSVHSAVYDLRNGTKPGSCDIPGGDKPTAALVAEVQKTKSVPADLAGQLKACSVAAWSDLTKWTVVAQDRNAALGKAIVVAVSPSRQKAVNCTLQTDENAPWYDLTSIGSLTLDKIDPNLDPAMPAVGNKRLDLYSGGGGGGQCHNGACFGDTYVDWGRAASNATKVKVQQGTGPVQEVPVNDGWFAYVFTSKAKHPAKVFPKATAYDKNNKVVRVFGEN</sequence>
<accession>A0A841DXD0</accession>
<name>A0A841DXD0_9ACTN</name>
<evidence type="ECO:0000313" key="2">
    <source>
        <dbReference type="EMBL" id="MBB5982631.1"/>
    </source>
</evidence>
<comment type="caution">
    <text evidence="2">The sequence shown here is derived from an EMBL/GenBank/DDBJ whole genome shotgun (WGS) entry which is preliminary data.</text>
</comment>
<dbReference type="RefSeq" id="WP_184839998.1">
    <property type="nucleotide sequence ID" value="NZ_BAAAVN010000002.1"/>
</dbReference>
<evidence type="ECO:0000256" key="1">
    <source>
        <dbReference type="SAM" id="Phobius"/>
    </source>
</evidence>
<evidence type="ECO:0000313" key="3">
    <source>
        <dbReference type="Proteomes" id="UP000558997"/>
    </source>
</evidence>
<protein>
    <submittedName>
        <fullName evidence="2">Uncharacterized protein</fullName>
    </submittedName>
</protein>
<keyword evidence="1" id="KW-1133">Transmembrane helix</keyword>
<dbReference type="AlphaFoldDB" id="A0A841DXD0"/>
<proteinExistence type="predicted"/>